<comment type="caution">
    <text evidence="2">The sequence shown here is derived from an EMBL/GenBank/DDBJ whole genome shotgun (WGS) entry which is preliminary data.</text>
</comment>
<sequence length="110" mass="12692">MSTYNINKGIGRTVEFKGLKAQYLFIFAGGLLGLLILVMIFYMAGVNSYVCLFIGIVGGSLIVWQTFSLNNKYGEHGWMKISAHKRHPHYIICRRSVHRYFKFKIKSRKV</sequence>
<evidence type="ECO:0000256" key="1">
    <source>
        <dbReference type="SAM" id="Phobius"/>
    </source>
</evidence>
<evidence type="ECO:0000313" key="3">
    <source>
        <dbReference type="Proteomes" id="UP000661715"/>
    </source>
</evidence>
<reference evidence="2 3" key="1">
    <citation type="journal article" date="2020" name="Microbiol. Res.">
        <title>Flavobacterium pokkalii sp. nov., a novel plant growth promoting native rhizobacteria isolated from pokkali rice grown in coastal saline affected agricultural regions of southern India, Kerala.</title>
        <authorList>
            <person name="Menon R.R."/>
            <person name="Kumari S."/>
            <person name="Viver T."/>
            <person name="Rameshkumar N."/>
        </authorList>
    </citation>
    <scope>NUCLEOTIDE SEQUENCE [LARGE SCALE GENOMIC DNA]</scope>
    <source>
        <strain evidence="2 3">L1I52</strain>
    </source>
</reference>
<keyword evidence="1" id="KW-0812">Transmembrane</keyword>
<dbReference type="Pfam" id="PF13571">
    <property type="entry name" value="DUF4133"/>
    <property type="match status" value="1"/>
</dbReference>
<feature type="transmembrane region" description="Helical" evidence="1">
    <location>
        <begin position="21"/>
        <end position="40"/>
    </location>
</feature>
<dbReference type="RefSeq" id="WP_188220176.1">
    <property type="nucleotide sequence ID" value="NZ_NASZ01000006.1"/>
</dbReference>
<dbReference type="InterPro" id="IPR025407">
    <property type="entry name" value="DUF4133"/>
</dbReference>
<organism evidence="2 3">
    <name type="scientific">Flavobacterium pokkalii</name>
    <dbReference type="NCBI Taxonomy" id="1940408"/>
    <lineage>
        <taxon>Bacteria</taxon>
        <taxon>Pseudomonadati</taxon>
        <taxon>Bacteroidota</taxon>
        <taxon>Flavobacteriia</taxon>
        <taxon>Flavobacteriales</taxon>
        <taxon>Flavobacteriaceae</taxon>
        <taxon>Flavobacterium</taxon>
    </lineage>
</organism>
<gene>
    <name evidence="2" type="ORF">B6A10_06330</name>
</gene>
<dbReference type="Proteomes" id="UP000661715">
    <property type="component" value="Unassembled WGS sequence"/>
</dbReference>
<accession>A0ABR7UQY3</accession>
<keyword evidence="1" id="KW-1133">Transmembrane helix</keyword>
<evidence type="ECO:0000313" key="2">
    <source>
        <dbReference type="EMBL" id="MBD0724792.1"/>
    </source>
</evidence>
<feature type="transmembrane region" description="Helical" evidence="1">
    <location>
        <begin position="46"/>
        <end position="64"/>
    </location>
</feature>
<dbReference type="EMBL" id="NASZ01000006">
    <property type="protein sequence ID" value="MBD0724792.1"/>
    <property type="molecule type" value="Genomic_DNA"/>
</dbReference>
<keyword evidence="3" id="KW-1185">Reference proteome</keyword>
<proteinExistence type="predicted"/>
<protein>
    <submittedName>
        <fullName evidence="2">Conjugal transfer protein TraF</fullName>
    </submittedName>
</protein>
<name>A0ABR7UQY3_9FLAO</name>
<keyword evidence="1" id="KW-0472">Membrane</keyword>